<gene>
    <name evidence="1" type="ORF">LCGC14_0349670</name>
</gene>
<organism evidence="1">
    <name type="scientific">marine sediment metagenome</name>
    <dbReference type="NCBI Taxonomy" id="412755"/>
    <lineage>
        <taxon>unclassified sequences</taxon>
        <taxon>metagenomes</taxon>
        <taxon>ecological metagenomes</taxon>
    </lineage>
</organism>
<sequence length="78" mass="8789">MALKRFDIALAIPMAVYDAISLTRRKAFLKEVKALKALSVRINDGLANEEMTVKATYHTCYHDDPSNQIKCSDTMVEI</sequence>
<reference evidence="1" key="1">
    <citation type="journal article" date="2015" name="Nature">
        <title>Complex archaea that bridge the gap between prokaryotes and eukaryotes.</title>
        <authorList>
            <person name="Spang A."/>
            <person name="Saw J.H."/>
            <person name="Jorgensen S.L."/>
            <person name="Zaremba-Niedzwiedzka K."/>
            <person name="Martijn J."/>
            <person name="Lind A.E."/>
            <person name="van Eijk R."/>
            <person name="Schleper C."/>
            <person name="Guy L."/>
            <person name="Ettema T.J."/>
        </authorList>
    </citation>
    <scope>NUCLEOTIDE SEQUENCE</scope>
</reference>
<proteinExistence type="predicted"/>
<comment type="caution">
    <text evidence="1">The sequence shown here is derived from an EMBL/GenBank/DDBJ whole genome shotgun (WGS) entry which is preliminary data.</text>
</comment>
<protein>
    <submittedName>
        <fullName evidence="1">Uncharacterized protein</fullName>
    </submittedName>
</protein>
<accession>A0A0F9TB32</accession>
<name>A0A0F9TB32_9ZZZZ</name>
<dbReference type="EMBL" id="LAZR01000262">
    <property type="protein sequence ID" value="KKN78435.1"/>
    <property type="molecule type" value="Genomic_DNA"/>
</dbReference>
<evidence type="ECO:0000313" key="1">
    <source>
        <dbReference type="EMBL" id="KKN78435.1"/>
    </source>
</evidence>
<dbReference type="AlphaFoldDB" id="A0A0F9TB32"/>